<dbReference type="VEuPathDB" id="GiardiaDB:GL50581_2415"/>
<evidence type="ECO:0008006" key="5">
    <source>
        <dbReference type="Google" id="ProtNLM"/>
    </source>
</evidence>
<evidence type="ECO:0000313" key="4">
    <source>
        <dbReference type="Proteomes" id="UP000002488"/>
    </source>
</evidence>
<dbReference type="Proteomes" id="UP000002488">
    <property type="component" value="Unassembled WGS sequence"/>
</dbReference>
<dbReference type="InterPro" id="IPR001611">
    <property type="entry name" value="Leu-rich_rpt"/>
</dbReference>
<dbReference type="AlphaFoldDB" id="C6LUG2"/>
<accession>C6LUG2</accession>
<reference evidence="3 4" key="1">
    <citation type="journal article" date="2009" name="PLoS Pathog.">
        <title>Draft genome sequencing of giardia intestinalis assemblage B isolate GS: is human giardiasis caused by two different species?</title>
        <authorList>
            <person name="Franzen O."/>
            <person name="Jerlstrom-Hultqvist J."/>
            <person name="Castro E."/>
            <person name="Sherwood E."/>
            <person name="Ankarklev J."/>
            <person name="Reiner D.S."/>
            <person name="Palm D."/>
            <person name="Andersson J.O."/>
            <person name="Andersson B."/>
            <person name="Svard S.G."/>
        </authorList>
    </citation>
    <scope>NUCLEOTIDE SEQUENCE [LARGE SCALE GENOMIC DNA]</scope>
    <source>
        <strain evidence="4">ATCC 50581 / GS clone H7</strain>
    </source>
</reference>
<evidence type="ECO:0000313" key="3">
    <source>
        <dbReference type="EMBL" id="EET00363.1"/>
    </source>
</evidence>
<dbReference type="PROSITE" id="PS51450">
    <property type="entry name" value="LRR"/>
    <property type="match status" value="1"/>
</dbReference>
<comment type="caution">
    <text evidence="3">The sequence shown here is derived from an EMBL/GenBank/DDBJ whole genome shotgun (WGS) entry which is preliminary data.</text>
</comment>
<name>C6LUG2_GIAIB</name>
<dbReference type="SMART" id="SM00369">
    <property type="entry name" value="LRR_TYP"/>
    <property type="match status" value="3"/>
</dbReference>
<dbReference type="InterPro" id="IPR003591">
    <property type="entry name" value="Leu-rich_rpt_typical-subtyp"/>
</dbReference>
<keyword evidence="1" id="KW-0433">Leucine-rich repeat</keyword>
<dbReference type="SUPFAM" id="SSF52058">
    <property type="entry name" value="L domain-like"/>
    <property type="match status" value="1"/>
</dbReference>
<dbReference type="PANTHER" id="PTHR24366">
    <property type="entry name" value="IG(IMMUNOGLOBULIN) AND LRR(LEUCINE RICH REPEAT) DOMAINS"/>
    <property type="match status" value="1"/>
</dbReference>
<proteinExistence type="predicted"/>
<sequence length="1205" mass="136313">MGDSSEPSSELDDSDAVKLFENYKLQRAQRELDLATYLQAQRTEELAILTEAYGRKELPEAEDASDHINYSLSSNHDDSISNKSPGVEDCTTIDLSAAPLAFQDNVQIEEFPPARDEALQREIERLNHEMMLEMKASSNVSQYIQTLANLLSFSSLVEENTEEHKARQRRLSVVQALSYSALARKHITLRPSALVPQLLPSVLQMKPACRSPYDYYHQLRQQSLTALMSDFCDTTALLLTEQRHRALFIKELALLTSSSTWLIPLKSMPTTTLTISSRHSPLAASVTSVLSLEFVELVITDDTAPSFLSSLSTRDNVFVTTLSIRGPFKLAPMASLFESLTRYFKDHPPLYLTFLSITNINSISTSLSAFLRLTPSLVSLTIDGCSLTSVSLKELELINLSMLLYLDLSNNMLDIIDSTLLPSNLVSLNLSNNRMFQFECSRLFRLQILKLGGNSFTELPPIHFLHMLTQVYLENNQITCLNFHDLSSNARLTLLSLNSNRITILNTTSVSKKLISLDSLEILTLKDNPLESICFVGTYFPKLQSLELSTFPPTLIPQLAAAYLSFPRLKLIKGDVTNTFLSDADMHILHAYLPRLEMLFDRSLTQRSQLGTLSINPSFLINRTTDPPLFIPNKLLLHQDKGNQLIYQRIPRISSFPCRYINSTDTITVCSERSFGPLEPLLNSAILQWPLPGRTTSALQSFEGSADAAFLKTIRGISALLGLPLHQHYPHWSKLKGNTVSITLLDNIFRLYVMLQRSERSFSVNSAVNKFTIHSNPIFIERMEHRALAETQIKVVKRFILRNKFYLIVRRLQNALIQARANLASQYQILKYRAIVEEERQKEALNNALTLLYPNMYTRLEMLTAKDRVQSVAQERSVFQTHLSRVHANMAALLEKCQIIAIVEAAQFLQSVIRAITARKRLVLYICKEVKRLKEQERCQFEETRMATQRKLELEFARLEGDDDDVTAWALKATESHAELDNILAWANDPAHQALEASLYDEELFSTTRGLRADIFSTKPQVPALPPDLALSATTDNEAEHSGPITSSSIYTRPQESEVHQPLFQAYDTLPSKDMSPPQVLSPPRSLFKHEAISIQKHSKKLHQPYIPKSRSAPRHLDVRPVTLAPAEQRSLEYRRRQALVKNADSLGRSHQDTAHKQHILDPILKQIKTDGWDLSPETAKTLALKRKKELAIARAAQASDRKRF</sequence>
<organism evidence="3 4">
    <name type="scientific">Giardia intestinalis (strain ATCC 50581 / GS clone H7)</name>
    <name type="common">Giardia lamblia</name>
    <dbReference type="NCBI Taxonomy" id="598745"/>
    <lineage>
        <taxon>Eukaryota</taxon>
        <taxon>Metamonada</taxon>
        <taxon>Diplomonadida</taxon>
        <taxon>Hexamitidae</taxon>
        <taxon>Giardiinae</taxon>
        <taxon>Giardia</taxon>
    </lineage>
</organism>
<evidence type="ECO:0000256" key="2">
    <source>
        <dbReference type="ARBA" id="ARBA00022737"/>
    </source>
</evidence>
<gene>
    <name evidence="3" type="ORF">GL50581_2415</name>
</gene>
<dbReference type="PANTHER" id="PTHR24366:SF96">
    <property type="entry name" value="LEUCINE RICH REPEAT CONTAINING 53"/>
    <property type="match status" value="1"/>
</dbReference>
<dbReference type="EMBL" id="ACGJ01002311">
    <property type="protein sequence ID" value="EET00363.1"/>
    <property type="molecule type" value="Genomic_DNA"/>
</dbReference>
<evidence type="ECO:0000256" key="1">
    <source>
        <dbReference type="ARBA" id="ARBA00022614"/>
    </source>
</evidence>
<dbReference type="InterPro" id="IPR032675">
    <property type="entry name" value="LRR_dom_sf"/>
</dbReference>
<protein>
    <recommendedName>
        <fullName evidence="5">Leucine-rich repeat protein</fullName>
    </recommendedName>
</protein>
<dbReference type="OMA" id="QIKTDGW"/>
<dbReference type="OrthoDB" id="1053178at2759"/>
<dbReference type="Gene3D" id="3.80.10.10">
    <property type="entry name" value="Ribonuclease Inhibitor"/>
    <property type="match status" value="1"/>
</dbReference>
<keyword evidence="2" id="KW-0677">Repeat</keyword>